<dbReference type="InterPro" id="IPR004217">
    <property type="entry name" value="Tim10-like"/>
</dbReference>
<evidence type="ECO:0000256" key="8">
    <source>
        <dbReference type="RuleBase" id="RU367043"/>
    </source>
</evidence>
<dbReference type="GO" id="GO:0015031">
    <property type="term" value="P:protein transport"/>
    <property type="evidence" value="ECO:0007669"/>
    <property type="project" value="UniProtKB-KW"/>
</dbReference>
<dbReference type="Pfam" id="PF02953">
    <property type="entry name" value="zf-Tim10_DDP"/>
    <property type="match status" value="1"/>
</dbReference>
<evidence type="ECO:0000256" key="5">
    <source>
        <dbReference type="ARBA" id="ARBA00023010"/>
    </source>
</evidence>
<sequence>MSGGPQMQNLSPAEQAAVMKELNQLHIKDTMDTYNSVVERCFNECITQFRAKDLDDTEQQCVRRCVKKFMLFSQRVGLRFAEKNMDAGSK</sequence>
<keyword evidence="1 8" id="KW-0813">Transport</keyword>
<keyword evidence="6 8" id="KW-0496">Mitochondrion</keyword>
<name>A0A0F7V163_TOXGV</name>
<keyword evidence="8" id="KW-0472">Membrane</keyword>
<dbReference type="InterPro" id="IPR035427">
    <property type="entry name" value="Tim10-like_dom_sf"/>
</dbReference>
<keyword evidence="2" id="KW-0479">Metal-binding</keyword>
<evidence type="ECO:0000256" key="4">
    <source>
        <dbReference type="ARBA" id="ARBA00022927"/>
    </source>
</evidence>
<keyword evidence="5 8" id="KW-0811">Translocation</keyword>
<keyword evidence="3" id="KW-0862">Zinc</keyword>
<keyword evidence="4 8" id="KW-0653">Protein transport</keyword>
<comment type="subunit">
    <text evidence="8">Heterohexamer.</text>
</comment>
<comment type="subcellular location">
    <subcellularLocation>
        <location evidence="8">Mitochondrion inner membrane</location>
        <topology evidence="8">Peripheral membrane protein</topology>
        <orientation evidence="8">Intermembrane side</orientation>
    </subcellularLocation>
</comment>
<evidence type="ECO:0000256" key="3">
    <source>
        <dbReference type="ARBA" id="ARBA00022833"/>
    </source>
</evidence>
<evidence type="ECO:0000259" key="9">
    <source>
        <dbReference type="Pfam" id="PF02953"/>
    </source>
</evidence>
<dbReference type="SUPFAM" id="SSF144122">
    <property type="entry name" value="Tim10-like"/>
    <property type="match status" value="1"/>
</dbReference>
<dbReference type="AlphaFoldDB" id="A0A0F7V163"/>
<feature type="domain" description="Tim10-like" evidence="9">
    <location>
        <begin position="22"/>
        <end position="82"/>
    </location>
</feature>
<keyword evidence="8" id="KW-0999">Mitochondrion inner membrane</keyword>
<keyword evidence="7 8" id="KW-1015">Disulfide bond</keyword>
<proteinExistence type="inferred from homology"/>
<keyword evidence="8" id="KW-0143">Chaperone</keyword>
<dbReference type="PANTHER" id="PTHR13172">
    <property type="entry name" value="MITOCHONDRIAL IMPORT INNER MEMBRANE TRANSLOCASE SUBUNIT TIM9B"/>
    <property type="match status" value="1"/>
</dbReference>
<reference evidence="10" key="1">
    <citation type="journal article" date="2015" name="PLoS ONE">
        <title>Comprehensive Evaluation of Toxoplasma gondii VEG and Neospora caninum LIV Genomes with Tachyzoite Stage Transcriptome and Proteome Defines Novel Transcript Features.</title>
        <authorList>
            <person name="Ramaprasad A."/>
            <person name="Mourier T."/>
            <person name="Naeem R."/>
            <person name="Malas T.B."/>
            <person name="Moussa E."/>
            <person name="Panigrahi A."/>
            <person name="Vermont S.J."/>
            <person name="Otto T.D."/>
            <person name="Wastling J."/>
            <person name="Pain A."/>
        </authorList>
    </citation>
    <scope>NUCLEOTIDE SEQUENCE</scope>
    <source>
        <strain evidence="10">VEG</strain>
    </source>
</reference>
<dbReference type="GO" id="GO:0005743">
    <property type="term" value="C:mitochondrial inner membrane"/>
    <property type="evidence" value="ECO:0007669"/>
    <property type="project" value="UniProtKB-SubCell"/>
</dbReference>
<accession>A0A0F7V163</accession>
<comment type="domain">
    <text evidence="8">The twin CX3C motif contains 4 conserved Cys residues that form 2 disulfide bonds in the mitochondrial intermembrane space.</text>
</comment>
<comment type="function">
    <text evidence="8">Mitochondrial intermembrane chaperone that participates in the import and insertion of some multi-pass transmembrane proteins into the mitochondrial inner membrane. Also required for the transfer of beta-barrel precursors from the TOM complex to the sorting and assembly machinery (SAM complex) of the outer membrane. Acts as a chaperone-like protein that protects the hydrophobic precursors from aggregation and guide them through the mitochondrial intermembrane space.</text>
</comment>
<organism evidence="10">
    <name type="scientific">Toxoplasma gondii (strain ATCC 50861 / VEG)</name>
    <dbReference type="NCBI Taxonomy" id="432359"/>
    <lineage>
        <taxon>Eukaryota</taxon>
        <taxon>Sar</taxon>
        <taxon>Alveolata</taxon>
        <taxon>Apicomplexa</taxon>
        <taxon>Conoidasida</taxon>
        <taxon>Coccidia</taxon>
        <taxon>Eucoccidiorida</taxon>
        <taxon>Eimeriorina</taxon>
        <taxon>Sarcocystidae</taxon>
        <taxon>Toxoplasma</taxon>
    </lineage>
</organism>
<evidence type="ECO:0000256" key="2">
    <source>
        <dbReference type="ARBA" id="ARBA00022723"/>
    </source>
</evidence>
<evidence type="ECO:0000256" key="7">
    <source>
        <dbReference type="ARBA" id="ARBA00023157"/>
    </source>
</evidence>
<evidence type="ECO:0000256" key="1">
    <source>
        <dbReference type="ARBA" id="ARBA00022448"/>
    </source>
</evidence>
<comment type="similarity">
    <text evidence="8">Belongs to the small Tim family.</text>
</comment>
<gene>
    <name evidence="10" type="ORF">BN1205_022820</name>
</gene>
<evidence type="ECO:0000313" key="10">
    <source>
        <dbReference type="EMBL" id="CEL74959.1"/>
    </source>
</evidence>
<evidence type="ECO:0000256" key="6">
    <source>
        <dbReference type="ARBA" id="ARBA00023128"/>
    </source>
</evidence>
<protein>
    <recommendedName>
        <fullName evidence="8">Mitochondrial import inner membrane translocase subunit</fullName>
    </recommendedName>
</protein>
<dbReference type="GO" id="GO:0046872">
    <property type="term" value="F:metal ion binding"/>
    <property type="evidence" value="ECO:0007669"/>
    <property type="project" value="UniProtKB-KW"/>
</dbReference>
<dbReference type="InterPro" id="IPR050673">
    <property type="entry name" value="Mito_inner_translocase_sub"/>
</dbReference>
<dbReference type="Gene3D" id="1.10.287.810">
    <property type="entry name" value="Mitochondrial import inner membrane translocase subunit tim13 like domains"/>
    <property type="match status" value="1"/>
</dbReference>
<dbReference type="EMBL" id="LN714498">
    <property type="protein sequence ID" value="CEL74959.1"/>
    <property type="molecule type" value="Genomic_DNA"/>
</dbReference>